<dbReference type="GO" id="GO:0016491">
    <property type="term" value="F:oxidoreductase activity"/>
    <property type="evidence" value="ECO:0007669"/>
    <property type="project" value="UniProtKB-KW"/>
</dbReference>
<dbReference type="PANTHER" id="PTHR44196">
    <property type="entry name" value="DEHYDROGENASE/REDUCTASE SDR FAMILY MEMBER 7B"/>
    <property type="match status" value="1"/>
</dbReference>
<organism evidence="5 6">
    <name type="scientific">Marinicauda salina</name>
    <dbReference type="NCBI Taxonomy" id="2135793"/>
    <lineage>
        <taxon>Bacteria</taxon>
        <taxon>Pseudomonadati</taxon>
        <taxon>Pseudomonadota</taxon>
        <taxon>Alphaproteobacteria</taxon>
        <taxon>Maricaulales</taxon>
        <taxon>Maricaulaceae</taxon>
        <taxon>Marinicauda</taxon>
    </lineage>
</organism>
<dbReference type="OrthoDB" id="9793825at2"/>
<evidence type="ECO:0000256" key="3">
    <source>
        <dbReference type="RuleBase" id="RU000363"/>
    </source>
</evidence>
<dbReference type="GO" id="GO:0016020">
    <property type="term" value="C:membrane"/>
    <property type="evidence" value="ECO:0007669"/>
    <property type="project" value="TreeGrafter"/>
</dbReference>
<dbReference type="SUPFAM" id="SSF51735">
    <property type="entry name" value="NAD(P)-binding Rossmann-fold domains"/>
    <property type="match status" value="1"/>
</dbReference>
<keyword evidence="2" id="KW-0560">Oxidoreductase</keyword>
<comment type="caution">
    <text evidence="5">The sequence shown here is derived from an EMBL/GenBank/DDBJ whole genome shotgun (WGS) entry which is preliminary data.</text>
</comment>
<dbReference type="Gene3D" id="3.40.50.720">
    <property type="entry name" value="NAD(P)-binding Rossmann-like Domain"/>
    <property type="match status" value="1"/>
</dbReference>
<name>A0A2U2BW57_9PROT</name>
<proteinExistence type="inferred from homology"/>
<dbReference type="AlphaFoldDB" id="A0A2U2BW57"/>
<dbReference type="PROSITE" id="PS00061">
    <property type="entry name" value="ADH_SHORT"/>
    <property type="match status" value="1"/>
</dbReference>
<reference evidence="6" key="1">
    <citation type="submission" date="2018-05" db="EMBL/GenBank/DDBJ databases">
        <authorList>
            <person name="Liu B.-T."/>
        </authorList>
    </citation>
    <scope>NUCLEOTIDE SEQUENCE [LARGE SCALE GENOMIC DNA]</scope>
    <source>
        <strain evidence="6">WD6-1</strain>
    </source>
</reference>
<gene>
    <name evidence="5" type="ORF">DDZ18_01210</name>
</gene>
<keyword evidence="6" id="KW-1185">Reference proteome</keyword>
<evidence type="ECO:0000256" key="1">
    <source>
        <dbReference type="ARBA" id="ARBA00006484"/>
    </source>
</evidence>
<evidence type="ECO:0000313" key="5">
    <source>
        <dbReference type="EMBL" id="PWE18255.1"/>
    </source>
</evidence>
<accession>A0A2U2BW57</accession>
<dbReference type="InterPro" id="IPR036291">
    <property type="entry name" value="NAD(P)-bd_dom_sf"/>
</dbReference>
<evidence type="ECO:0000256" key="2">
    <source>
        <dbReference type="ARBA" id="ARBA00023002"/>
    </source>
</evidence>
<dbReference type="InterPro" id="IPR020904">
    <property type="entry name" value="Sc_DH/Rdtase_CS"/>
</dbReference>
<dbReference type="PRINTS" id="PR00080">
    <property type="entry name" value="SDRFAMILY"/>
</dbReference>
<dbReference type="InterPro" id="IPR002347">
    <property type="entry name" value="SDR_fam"/>
</dbReference>
<dbReference type="Proteomes" id="UP000245168">
    <property type="component" value="Unassembled WGS sequence"/>
</dbReference>
<protein>
    <submittedName>
        <fullName evidence="5">Oxidoreductase</fullName>
    </submittedName>
</protein>
<dbReference type="SMART" id="SM00822">
    <property type="entry name" value="PKS_KR"/>
    <property type="match status" value="1"/>
</dbReference>
<evidence type="ECO:0000313" key="6">
    <source>
        <dbReference type="Proteomes" id="UP000245168"/>
    </source>
</evidence>
<dbReference type="RefSeq" id="WP_109251529.1">
    <property type="nucleotide sequence ID" value="NZ_QEXV01000001.1"/>
</dbReference>
<dbReference type="PRINTS" id="PR00081">
    <property type="entry name" value="GDHRDH"/>
</dbReference>
<feature type="domain" description="Ketoreductase" evidence="4">
    <location>
        <begin position="5"/>
        <end position="193"/>
    </location>
</feature>
<evidence type="ECO:0000259" key="4">
    <source>
        <dbReference type="SMART" id="SM00822"/>
    </source>
</evidence>
<dbReference type="InterPro" id="IPR057326">
    <property type="entry name" value="KR_dom"/>
</dbReference>
<dbReference type="Pfam" id="PF00106">
    <property type="entry name" value="adh_short"/>
    <property type="match status" value="1"/>
</dbReference>
<sequence length="287" mass="30679">MQEARSAVVTGASTGIGYATAEFLSKKGWRVFAGVRKADDATRLQSELGERVTPLIMDVTDAATLNAAADDVRAALDGRTLSGLVNNAGVAVAGPVLHIPPEEMSRQLDINVTGQLRATQAFGPLLGADRSLKGSPGRVVNMSSVAGLSAAPMLSPYACSKHALEAFTEALRREFMLYGIDVVAINPGPIATPIWDKAEEGDIAAYAETDYGPVIERIVGYMLERGKSGLPPARVAKAVHRALTDARPRLNTIVTPEPFQQWLQGVLPRRMVDRMIAKRLGLVPAER</sequence>
<dbReference type="PANTHER" id="PTHR44196:SF1">
    <property type="entry name" value="DEHYDROGENASE_REDUCTASE SDR FAMILY MEMBER 7B"/>
    <property type="match status" value="1"/>
</dbReference>
<dbReference type="EMBL" id="QEXV01000001">
    <property type="protein sequence ID" value="PWE18255.1"/>
    <property type="molecule type" value="Genomic_DNA"/>
</dbReference>
<comment type="similarity">
    <text evidence="1 3">Belongs to the short-chain dehydrogenases/reductases (SDR) family.</text>
</comment>